<comment type="caution">
    <text evidence="7">The sequence shown here is derived from an EMBL/GenBank/DDBJ whole genome shotgun (WGS) entry which is preliminary data.</text>
</comment>
<feature type="domain" description="C2H2-type" evidence="6">
    <location>
        <begin position="147"/>
        <end position="178"/>
    </location>
</feature>
<dbReference type="AlphaFoldDB" id="A0A397G9H9"/>
<protein>
    <recommendedName>
        <fullName evidence="6">C2H2-type domain-containing protein</fullName>
    </recommendedName>
</protein>
<dbReference type="STRING" id="1348612.A0A397G9H9"/>
<dbReference type="SUPFAM" id="SSF57667">
    <property type="entry name" value="beta-beta-alpha zinc fingers"/>
    <property type="match status" value="1"/>
</dbReference>
<dbReference type="GO" id="GO:0005634">
    <property type="term" value="C:nucleus"/>
    <property type="evidence" value="ECO:0007669"/>
    <property type="project" value="TreeGrafter"/>
</dbReference>
<dbReference type="InterPro" id="IPR051580">
    <property type="entry name" value="ZnF-Chromatin_assoc"/>
</dbReference>
<dbReference type="SMART" id="SM00355">
    <property type="entry name" value="ZnF_C2H2"/>
    <property type="match status" value="2"/>
</dbReference>
<dbReference type="InterPro" id="IPR013087">
    <property type="entry name" value="Znf_C2H2_type"/>
</dbReference>
<keyword evidence="8" id="KW-1185">Reference proteome</keyword>
<dbReference type="GO" id="GO:0008270">
    <property type="term" value="F:zinc ion binding"/>
    <property type="evidence" value="ECO:0007669"/>
    <property type="project" value="UniProtKB-KW"/>
</dbReference>
<evidence type="ECO:0000256" key="4">
    <source>
        <dbReference type="ARBA" id="ARBA00022833"/>
    </source>
</evidence>
<keyword evidence="2" id="KW-0677">Repeat</keyword>
<dbReference type="Gene3D" id="3.30.160.60">
    <property type="entry name" value="Classic Zinc Finger"/>
    <property type="match status" value="2"/>
</dbReference>
<evidence type="ECO:0000256" key="2">
    <source>
        <dbReference type="ARBA" id="ARBA00022737"/>
    </source>
</evidence>
<keyword evidence="1" id="KW-0479">Metal-binding</keyword>
<dbReference type="OrthoDB" id="3269380at2759"/>
<dbReference type="PANTHER" id="PTHR23057">
    <property type="entry name" value="JUXTAPOSED WITH ANOTHER ZINC FINGER PROTEIN 1"/>
    <property type="match status" value="1"/>
</dbReference>
<keyword evidence="4" id="KW-0862">Zinc</keyword>
<evidence type="ECO:0000256" key="1">
    <source>
        <dbReference type="ARBA" id="ARBA00022723"/>
    </source>
</evidence>
<reference evidence="7 8" key="1">
    <citation type="submission" date="2018-08" db="EMBL/GenBank/DDBJ databases">
        <title>Genome and evolution of the arbuscular mycorrhizal fungus Diversispora epigaea (formerly Glomus versiforme) and its bacterial endosymbionts.</title>
        <authorList>
            <person name="Sun X."/>
            <person name="Fei Z."/>
            <person name="Harrison M."/>
        </authorList>
    </citation>
    <scope>NUCLEOTIDE SEQUENCE [LARGE SCALE GENOMIC DNA]</scope>
    <source>
        <strain evidence="7 8">IT104</strain>
    </source>
</reference>
<proteinExistence type="predicted"/>
<sequence length="180" mass="20867">MELNIFDPNICHSRYFQTALVPSQDLKYTNTMKSGYKAYEVKTYEETPTKLSYYHNGTTEYSTDHGHHVIASHLHHGNLNNLNNLKARNNRVTKAATQEANERPFRCTLPGCIKAYKNPNGLKYHTEHGHRSAMSDTDEKKPVIKPYRCNVPNCEKRYKNANGLKYHLEHAHHSLMRRAQ</sequence>
<dbReference type="PROSITE" id="PS50157">
    <property type="entry name" value="ZINC_FINGER_C2H2_2"/>
    <property type="match status" value="1"/>
</dbReference>
<dbReference type="InterPro" id="IPR036236">
    <property type="entry name" value="Znf_C2H2_sf"/>
</dbReference>
<accession>A0A397G9H9</accession>
<dbReference type="Proteomes" id="UP000266861">
    <property type="component" value="Unassembled WGS sequence"/>
</dbReference>
<gene>
    <name evidence="7" type="ORF">Glove_575g16</name>
</gene>
<dbReference type="EMBL" id="PQFF01000485">
    <property type="protein sequence ID" value="RHZ47631.1"/>
    <property type="molecule type" value="Genomic_DNA"/>
</dbReference>
<keyword evidence="3 5" id="KW-0863">Zinc-finger</keyword>
<name>A0A397G9H9_9GLOM</name>
<evidence type="ECO:0000256" key="3">
    <source>
        <dbReference type="ARBA" id="ARBA00022771"/>
    </source>
</evidence>
<dbReference type="PANTHER" id="PTHR23057:SF0">
    <property type="entry name" value="JUXTAPOSED WITH ANOTHER ZINC FINGER PROTEIN 1"/>
    <property type="match status" value="1"/>
</dbReference>
<evidence type="ECO:0000313" key="7">
    <source>
        <dbReference type="EMBL" id="RHZ47631.1"/>
    </source>
</evidence>
<evidence type="ECO:0000313" key="8">
    <source>
        <dbReference type="Proteomes" id="UP000266861"/>
    </source>
</evidence>
<dbReference type="PROSITE" id="PS00028">
    <property type="entry name" value="ZINC_FINGER_C2H2_1"/>
    <property type="match status" value="2"/>
</dbReference>
<evidence type="ECO:0000256" key="5">
    <source>
        <dbReference type="PROSITE-ProRule" id="PRU00042"/>
    </source>
</evidence>
<evidence type="ECO:0000259" key="6">
    <source>
        <dbReference type="PROSITE" id="PS50157"/>
    </source>
</evidence>
<organism evidence="7 8">
    <name type="scientific">Diversispora epigaea</name>
    <dbReference type="NCBI Taxonomy" id="1348612"/>
    <lineage>
        <taxon>Eukaryota</taxon>
        <taxon>Fungi</taxon>
        <taxon>Fungi incertae sedis</taxon>
        <taxon>Mucoromycota</taxon>
        <taxon>Glomeromycotina</taxon>
        <taxon>Glomeromycetes</taxon>
        <taxon>Diversisporales</taxon>
        <taxon>Diversisporaceae</taxon>
        <taxon>Diversispora</taxon>
    </lineage>
</organism>